<proteinExistence type="predicted"/>
<organism evidence="1 2">
    <name type="scientific">Candidatus Methylacidithermus pantelleriae</name>
    <dbReference type="NCBI Taxonomy" id="2744239"/>
    <lineage>
        <taxon>Bacteria</taxon>
        <taxon>Pseudomonadati</taxon>
        <taxon>Verrucomicrobiota</taxon>
        <taxon>Methylacidiphilae</taxon>
        <taxon>Methylacidiphilales</taxon>
        <taxon>Methylacidiphilaceae</taxon>
        <taxon>Candidatus Methylacidithermus</taxon>
    </lineage>
</organism>
<name>A0A8J2BUG0_9BACT</name>
<dbReference type="EMBL" id="CAJNOB010000034">
    <property type="protein sequence ID" value="CAF0701188.1"/>
    <property type="molecule type" value="Genomic_DNA"/>
</dbReference>
<gene>
    <name evidence="1" type="ORF">MPNT_40178</name>
</gene>
<dbReference type="AlphaFoldDB" id="A0A8J2BUG0"/>
<protein>
    <submittedName>
        <fullName evidence="1">Uncharacterized protein</fullName>
    </submittedName>
</protein>
<evidence type="ECO:0000313" key="1">
    <source>
        <dbReference type="EMBL" id="CAF0701188.1"/>
    </source>
</evidence>
<dbReference type="RefSeq" id="WP_174582251.1">
    <property type="nucleotide sequence ID" value="NZ_CAJNOB010000034.1"/>
</dbReference>
<reference evidence="1" key="1">
    <citation type="submission" date="2021-02" db="EMBL/GenBank/DDBJ databases">
        <authorList>
            <person name="Cremers G."/>
            <person name="Picone N."/>
        </authorList>
    </citation>
    <scope>NUCLEOTIDE SEQUENCE</scope>
    <source>
        <strain evidence="1">PQ17</strain>
    </source>
</reference>
<comment type="caution">
    <text evidence="1">The sequence shown here is derived from an EMBL/GenBank/DDBJ whole genome shotgun (WGS) entry which is preliminary data.</text>
</comment>
<evidence type="ECO:0000313" key="2">
    <source>
        <dbReference type="Proteomes" id="UP000663859"/>
    </source>
</evidence>
<accession>A0A8J2BUG0</accession>
<keyword evidence="2" id="KW-1185">Reference proteome</keyword>
<dbReference type="Proteomes" id="UP000663859">
    <property type="component" value="Unassembled WGS sequence"/>
</dbReference>
<sequence length="86" mass="9475">MAARKIGMTLEVIGLLPKWACLGKRDWQAERTSHFSVLGSKDMTAGNYSCQATVSTGASLLALWLRLPDGWGRPSQYLVWESVSFA</sequence>